<accession>A0A9Q1G1V0</accession>
<reference evidence="2" key="1">
    <citation type="journal article" date="2023" name="Science">
        <title>Genome structures resolve the early diversification of teleost fishes.</title>
        <authorList>
            <person name="Parey E."/>
            <person name="Louis A."/>
            <person name="Montfort J."/>
            <person name="Bouchez O."/>
            <person name="Roques C."/>
            <person name="Iampietro C."/>
            <person name="Lluch J."/>
            <person name="Castinel A."/>
            <person name="Donnadieu C."/>
            <person name="Desvignes T."/>
            <person name="Floi Bucao C."/>
            <person name="Jouanno E."/>
            <person name="Wen M."/>
            <person name="Mejri S."/>
            <person name="Dirks R."/>
            <person name="Jansen H."/>
            <person name="Henkel C."/>
            <person name="Chen W.J."/>
            <person name="Zahm M."/>
            <person name="Cabau C."/>
            <person name="Klopp C."/>
            <person name="Thompson A.W."/>
            <person name="Robinson-Rechavi M."/>
            <person name="Braasch I."/>
            <person name="Lecointre G."/>
            <person name="Bobe J."/>
            <person name="Postlethwait J.H."/>
            <person name="Berthelot C."/>
            <person name="Roest Crollius H."/>
            <person name="Guiguen Y."/>
        </authorList>
    </citation>
    <scope>NUCLEOTIDE SEQUENCE</scope>
    <source>
        <strain evidence="2">WJC10195</strain>
    </source>
</reference>
<protein>
    <submittedName>
        <fullName evidence="2">Uncharacterized protein</fullName>
    </submittedName>
</protein>
<feature type="compositionally biased region" description="Basic and acidic residues" evidence="1">
    <location>
        <begin position="37"/>
        <end position="56"/>
    </location>
</feature>
<feature type="region of interest" description="Disordered" evidence="1">
    <location>
        <begin position="37"/>
        <end position="111"/>
    </location>
</feature>
<feature type="compositionally biased region" description="Basic and acidic residues" evidence="1">
    <location>
        <begin position="67"/>
        <end position="84"/>
    </location>
</feature>
<proteinExistence type="predicted"/>
<dbReference type="EMBL" id="JAINUF010000002">
    <property type="protein sequence ID" value="KAJ8373928.1"/>
    <property type="molecule type" value="Genomic_DNA"/>
</dbReference>
<feature type="compositionally biased region" description="Polar residues" evidence="1">
    <location>
        <begin position="95"/>
        <end position="111"/>
    </location>
</feature>
<evidence type="ECO:0000256" key="1">
    <source>
        <dbReference type="SAM" id="MobiDB-lite"/>
    </source>
</evidence>
<dbReference type="Proteomes" id="UP001152622">
    <property type="component" value="Chromosome 2"/>
</dbReference>
<name>A0A9Q1G1V0_SYNKA</name>
<evidence type="ECO:0000313" key="3">
    <source>
        <dbReference type="Proteomes" id="UP001152622"/>
    </source>
</evidence>
<gene>
    <name evidence="2" type="ORF">SKAU_G00045080</name>
</gene>
<sequence length="111" mass="12164">MQQVVAEKSGTGEKALSLYSNQPLRCALRPLGADIRARPEAPEHSGTRCEADRLHTNADIQGNQEQDGERRREEMSTDEPHAGEIRASVAHAASKLQQSRESLSSLWASPC</sequence>
<comment type="caution">
    <text evidence="2">The sequence shown here is derived from an EMBL/GenBank/DDBJ whole genome shotgun (WGS) entry which is preliminary data.</text>
</comment>
<keyword evidence="3" id="KW-1185">Reference proteome</keyword>
<evidence type="ECO:0000313" key="2">
    <source>
        <dbReference type="EMBL" id="KAJ8373928.1"/>
    </source>
</evidence>
<organism evidence="2 3">
    <name type="scientific">Synaphobranchus kaupii</name>
    <name type="common">Kaup's arrowtooth eel</name>
    <dbReference type="NCBI Taxonomy" id="118154"/>
    <lineage>
        <taxon>Eukaryota</taxon>
        <taxon>Metazoa</taxon>
        <taxon>Chordata</taxon>
        <taxon>Craniata</taxon>
        <taxon>Vertebrata</taxon>
        <taxon>Euteleostomi</taxon>
        <taxon>Actinopterygii</taxon>
        <taxon>Neopterygii</taxon>
        <taxon>Teleostei</taxon>
        <taxon>Anguilliformes</taxon>
        <taxon>Synaphobranchidae</taxon>
        <taxon>Synaphobranchus</taxon>
    </lineage>
</organism>
<dbReference type="AlphaFoldDB" id="A0A9Q1G1V0"/>